<dbReference type="Proteomes" id="UP000645612">
    <property type="component" value="Unassembled WGS sequence"/>
</dbReference>
<comment type="caution">
    <text evidence="1">The sequence shown here is derived from an EMBL/GenBank/DDBJ whole genome shotgun (WGS) entry which is preliminary data.</text>
</comment>
<feature type="non-terminal residue" evidence="1">
    <location>
        <position position="94"/>
    </location>
</feature>
<organism evidence="1 2">
    <name type="scientific">Burkholderia cepacia</name>
    <name type="common">Pseudomonas cepacia</name>
    <dbReference type="NCBI Taxonomy" id="292"/>
    <lineage>
        <taxon>Bacteria</taxon>
        <taxon>Pseudomonadati</taxon>
        <taxon>Pseudomonadota</taxon>
        <taxon>Betaproteobacteria</taxon>
        <taxon>Burkholderiales</taxon>
        <taxon>Burkholderiaceae</taxon>
        <taxon>Burkholderia</taxon>
        <taxon>Burkholderia cepacia complex</taxon>
    </lineage>
</organism>
<evidence type="ECO:0000313" key="1">
    <source>
        <dbReference type="EMBL" id="MBH9702761.1"/>
    </source>
</evidence>
<dbReference type="RefSeq" id="WP_198114946.1">
    <property type="nucleotide sequence ID" value="NZ_JAEDXG010000181.1"/>
</dbReference>
<evidence type="ECO:0000313" key="2">
    <source>
        <dbReference type="Proteomes" id="UP000645612"/>
    </source>
</evidence>
<name>A0A8I1DSZ3_BURCE</name>
<dbReference type="PANTHER" id="PTHR35566:SF1">
    <property type="entry name" value="TYPE VI SECRETION SYSTEM BASEPLATE COMPONENT TSSK1"/>
    <property type="match status" value="1"/>
</dbReference>
<dbReference type="InterPro" id="IPR010263">
    <property type="entry name" value="T6SS_TssK"/>
</dbReference>
<dbReference type="AlphaFoldDB" id="A0A8I1DSZ3"/>
<dbReference type="EMBL" id="JAEDXG010000181">
    <property type="protein sequence ID" value="MBH9702761.1"/>
    <property type="molecule type" value="Genomic_DNA"/>
</dbReference>
<accession>A0A8I1DSZ3</accession>
<dbReference type="Pfam" id="PF05936">
    <property type="entry name" value="T6SS_VasE"/>
    <property type="match status" value="1"/>
</dbReference>
<dbReference type="PANTHER" id="PTHR35566">
    <property type="entry name" value="BLR3599 PROTEIN"/>
    <property type="match status" value="1"/>
</dbReference>
<protein>
    <submittedName>
        <fullName evidence="1">Type VI secretion system baseplate subunit TssK</fullName>
    </submittedName>
</protein>
<proteinExistence type="predicted"/>
<gene>
    <name evidence="1" type="primary">tssK</name>
    <name evidence="1" type="ORF">JAO13_40760</name>
</gene>
<reference evidence="1" key="1">
    <citation type="submission" date="2020-12" db="EMBL/GenBank/DDBJ databases">
        <title>Burkholderia cepacia complex in Mexico.</title>
        <authorList>
            <person name="Estrada P."/>
        </authorList>
    </citation>
    <scope>NUCLEOTIDE SEQUENCE</scope>
    <source>
        <strain evidence="1">871</strain>
    </source>
</reference>
<sequence>MKTEQPLWGRGVMVSPQRFQQQAAYSAWSAECIARLGLSHPWGMIDATFESDALKLGRLQARHLHIRFPDGTLIDTDNADDLPPVLALENESQH</sequence>